<dbReference type="PANTHER" id="PTHR14187:SF5">
    <property type="entry name" value="HEAT SHOCK 70 KDA PROTEIN 12A"/>
    <property type="match status" value="1"/>
</dbReference>
<evidence type="ECO:0000313" key="2">
    <source>
        <dbReference type="Proteomes" id="UP000244855"/>
    </source>
</evidence>
<dbReference type="Gene3D" id="3.30.420.40">
    <property type="match status" value="1"/>
</dbReference>
<reference evidence="1 2" key="1">
    <citation type="journal article" date="2018" name="Sci. Rep.">
        <title>Comparative genomics provides insights into the lifestyle and reveals functional heterogeneity of dark septate endophytic fungi.</title>
        <authorList>
            <person name="Knapp D.G."/>
            <person name="Nemeth J.B."/>
            <person name="Barry K."/>
            <person name="Hainaut M."/>
            <person name="Henrissat B."/>
            <person name="Johnson J."/>
            <person name="Kuo A."/>
            <person name="Lim J.H.P."/>
            <person name="Lipzen A."/>
            <person name="Nolan M."/>
            <person name="Ohm R.A."/>
            <person name="Tamas L."/>
            <person name="Grigoriev I.V."/>
            <person name="Spatafora J.W."/>
            <person name="Nagy L.G."/>
            <person name="Kovacs G.M."/>
        </authorList>
    </citation>
    <scope>NUCLEOTIDE SEQUENCE [LARGE SCALE GENOMIC DNA]</scope>
    <source>
        <strain evidence="1 2">DSE2036</strain>
    </source>
</reference>
<dbReference type="SUPFAM" id="SSF53067">
    <property type="entry name" value="Actin-like ATPase domain"/>
    <property type="match status" value="1"/>
</dbReference>
<keyword evidence="2" id="KW-1185">Reference proteome</keyword>
<dbReference type="AlphaFoldDB" id="A0A2V1DE73"/>
<dbReference type="CDD" id="cd10170">
    <property type="entry name" value="ASKHA_NBD_HSP70"/>
    <property type="match status" value="1"/>
</dbReference>
<dbReference type="PANTHER" id="PTHR14187">
    <property type="entry name" value="ALPHA KINASE/ELONGATION FACTOR 2 KINASE"/>
    <property type="match status" value="1"/>
</dbReference>
<dbReference type="InterPro" id="IPR043129">
    <property type="entry name" value="ATPase_NBD"/>
</dbReference>
<name>A0A2V1DE73_9PLEO</name>
<proteinExistence type="predicted"/>
<organism evidence="1 2">
    <name type="scientific">Periconia macrospinosa</name>
    <dbReference type="NCBI Taxonomy" id="97972"/>
    <lineage>
        <taxon>Eukaryota</taxon>
        <taxon>Fungi</taxon>
        <taxon>Dikarya</taxon>
        <taxon>Ascomycota</taxon>
        <taxon>Pezizomycotina</taxon>
        <taxon>Dothideomycetes</taxon>
        <taxon>Pleosporomycetidae</taxon>
        <taxon>Pleosporales</taxon>
        <taxon>Massarineae</taxon>
        <taxon>Periconiaceae</taxon>
        <taxon>Periconia</taxon>
    </lineage>
</organism>
<accession>A0A2V1DE73</accession>
<dbReference type="STRING" id="97972.A0A2V1DE73"/>
<protein>
    <recommendedName>
        <fullName evidence="3">Actin-like ATPase domain-containing protein</fullName>
    </recommendedName>
</protein>
<sequence>MSARDYLGVVWAYSKQPDDIKMKTNWDSFEWGNSEKGKAPTAISYGAPVSDTGVAENSSQNSRAVADYLRLLWNHALTNINKDFGQVAVDGTPFRVVLTVPAVWKTKAKDRMAKAVKRAGILDVRLAGETTLNFVSEPEAAALATFQDLKARPNFQTGDTFVDFEGLMSQLFGDAWNVPEGDKREIMGAQWANGIKRIFEDQDRAWRVTLPQCPMHATNAEHRHPCNLKSSPPSPLLWMGQKKFLTSLHREFVEDISDNVISQIRALVSDQISAVEKRSGHLPKAVVLVGGPGGCRYFFKKLNEENEPCVIFGCSNPQMISRNYK</sequence>
<dbReference type="Proteomes" id="UP000244855">
    <property type="component" value="Unassembled WGS sequence"/>
</dbReference>
<dbReference type="EMBL" id="KZ805464">
    <property type="protein sequence ID" value="PVH96466.1"/>
    <property type="molecule type" value="Genomic_DNA"/>
</dbReference>
<gene>
    <name evidence="1" type="ORF">DM02DRAFT_731204</name>
</gene>
<evidence type="ECO:0008006" key="3">
    <source>
        <dbReference type="Google" id="ProtNLM"/>
    </source>
</evidence>
<dbReference type="OrthoDB" id="2963168at2759"/>
<evidence type="ECO:0000313" key="1">
    <source>
        <dbReference type="EMBL" id="PVH96466.1"/>
    </source>
</evidence>